<feature type="region of interest" description="Disordered" evidence="1">
    <location>
        <begin position="1"/>
        <end position="49"/>
    </location>
</feature>
<name>L8JC34_9GAMM</name>
<reference evidence="2 3" key="1">
    <citation type="submission" date="2012-12" db="EMBL/GenBank/DDBJ databases">
        <title>Genome Assembly of Photobacterium sp. AK15.</title>
        <authorList>
            <person name="Khatri I."/>
            <person name="Vaidya B."/>
            <person name="Srinivas T.N.R."/>
            <person name="Subramanian S."/>
            <person name="Pinnaka A."/>
        </authorList>
    </citation>
    <scope>NUCLEOTIDE SEQUENCE [LARGE SCALE GENOMIC DNA]</scope>
    <source>
        <strain evidence="2 3">AK15</strain>
    </source>
</reference>
<dbReference type="RefSeq" id="WP_007465880.1">
    <property type="nucleotide sequence ID" value="NZ_AMZO01000016.1"/>
</dbReference>
<keyword evidence="3" id="KW-1185">Reference proteome</keyword>
<dbReference type="EMBL" id="AMZO01000016">
    <property type="protein sequence ID" value="ELR65808.1"/>
    <property type="molecule type" value="Genomic_DNA"/>
</dbReference>
<dbReference type="AlphaFoldDB" id="L8JC34"/>
<evidence type="ECO:0000313" key="2">
    <source>
        <dbReference type="EMBL" id="ELR65808.1"/>
    </source>
</evidence>
<proteinExistence type="predicted"/>
<sequence length="49" mass="5842">MFDWLKNIFSHKTEETDENLTEKQRTEEESIREGKQENIARGASDKENE</sequence>
<dbReference type="PATRIC" id="fig|1056511.3.peg.2386"/>
<comment type="caution">
    <text evidence="2">The sequence shown here is derived from an EMBL/GenBank/DDBJ whole genome shotgun (WGS) entry which is preliminary data.</text>
</comment>
<dbReference type="Proteomes" id="UP000011134">
    <property type="component" value="Unassembled WGS sequence"/>
</dbReference>
<gene>
    <name evidence="2" type="ORF">C942_00894</name>
</gene>
<feature type="compositionally biased region" description="Basic and acidic residues" evidence="1">
    <location>
        <begin position="20"/>
        <end position="49"/>
    </location>
</feature>
<dbReference type="OrthoDB" id="9963713at2"/>
<protein>
    <submittedName>
        <fullName evidence="2">Uncharacterized protein</fullName>
    </submittedName>
</protein>
<evidence type="ECO:0000313" key="3">
    <source>
        <dbReference type="Proteomes" id="UP000011134"/>
    </source>
</evidence>
<evidence type="ECO:0000256" key="1">
    <source>
        <dbReference type="SAM" id="MobiDB-lite"/>
    </source>
</evidence>
<organism evidence="2 3">
    <name type="scientific">Photobacterium marinum</name>
    <dbReference type="NCBI Taxonomy" id="1056511"/>
    <lineage>
        <taxon>Bacteria</taxon>
        <taxon>Pseudomonadati</taxon>
        <taxon>Pseudomonadota</taxon>
        <taxon>Gammaproteobacteria</taxon>
        <taxon>Vibrionales</taxon>
        <taxon>Vibrionaceae</taxon>
        <taxon>Photobacterium</taxon>
    </lineage>
</organism>
<accession>L8JC34</accession>